<proteinExistence type="predicted"/>
<evidence type="ECO:0000313" key="1">
    <source>
        <dbReference type="EMBL" id="TNN26514.1"/>
    </source>
</evidence>
<evidence type="ECO:0000313" key="2">
    <source>
        <dbReference type="Proteomes" id="UP000314294"/>
    </source>
</evidence>
<gene>
    <name evidence="1" type="ORF">EYF80_063349</name>
</gene>
<dbReference type="AlphaFoldDB" id="A0A4Z2EDC8"/>
<reference evidence="1 2" key="1">
    <citation type="submission" date="2019-03" db="EMBL/GenBank/DDBJ databases">
        <title>First draft genome of Liparis tanakae, snailfish: a comprehensive survey of snailfish specific genes.</title>
        <authorList>
            <person name="Kim W."/>
            <person name="Song I."/>
            <person name="Jeong J.-H."/>
            <person name="Kim D."/>
            <person name="Kim S."/>
            <person name="Ryu S."/>
            <person name="Song J.Y."/>
            <person name="Lee S.K."/>
        </authorList>
    </citation>
    <scope>NUCLEOTIDE SEQUENCE [LARGE SCALE GENOMIC DNA]</scope>
    <source>
        <tissue evidence="1">Muscle</tissue>
    </source>
</reference>
<name>A0A4Z2EDC8_9TELE</name>
<sequence length="121" mass="13403">MITGKRRVELRRFQPVKRALASLSAGCHFPLEPIRLNYGKGALDCGVCVGEVIPPDSCLLSDNSQSLWKSSLPIPAAVGVLLITARMKTKLSFSTFIFSSFFFFRCRAKNLHNNSVTSYGF</sequence>
<dbReference type="Proteomes" id="UP000314294">
    <property type="component" value="Unassembled WGS sequence"/>
</dbReference>
<dbReference type="EMBL" id="SRLO01010068">
    <property type="protein sequence ID" value="TNN26514.1"/>
    <property type="molecule type" value="Genomic_DNA"/>
</dbReference>
<keyword evidence="2" id="KW-1185">Reference proteome</keyword>
<protein>
    <submittedName>
        <fullName evidence="1">Uncharacterized protein</fullName>
    </submittedName>
</protein>
<organism evidence="1 2">
    <name type="scientific">Liparis tanakae</name>
    <name type="common">Tanaka's snailfish</name>
    <dbReference type="NCBI Taxonomy" id="230148"/>
    <lineage>
        <taxon>Eukaryota</taxon>
        <taxon>Metazoa</taxon>
        <taxon>Chordata</taxon>
        <taxon>Craniata</taxon>
        <taxon>Vertebrata</taxon>
        <taxon>Euteleostomi</taxon>
        <taxon>Actinopterygii</taxon>
        <taxon>Neopterygii</taxon>
        <taxon>Teleostei</taxon>
        <taxon>Neoteleostei</taxon>
        <taxon>Acanthomorphata</taxon>
        <taxon>Eupercaria</taxon>
        <taxon>Perciformes</taxon>
        <taxon>Cottioidei</taxon>
        <taxon>Cottales</taxon>
        <taxon>Liparidae</taxon>
        <taxon>Liparis</taxon>
    </lineage>
</organism>
<accession>A0A4Z2EDC8</accession>
<comment type="caution">
    <text evidence="1">The sequence shown here is derived from an EMBL/GenBank/DDBJ whole genome shotgun (WGS) entry which is preliminary data.</text>
</comment>